<feature type="compositionally biased region" description="Polar residues" evidence="1">
    <location>
        <begin position="7"/>
        <end position="17"/>
    </location>
</feature>
<dbReference type="RefSeq" id="WP_253755930.1">
    <property type="nucleotide sequence ID" value="NZ_JAMZDZ010000001.1"/>
</dbReference>
<organism evidence="4 5">
    <name type="scientific">Hamadaea flava</name>
    <dbReference type="NCBI Taxonomy" id="1742688"/>
    <lineage>
        <taxon>Bacteria</taxon>
        <taxon>Bacillati</taxon>
        <taxon>Actinomycetota</taxon>
        <taxon>Actinomycetes</taxon>
        <taxon>Micromonosporales</taxon>
        <taxon>Micromonosporaceae</taxon>
        <taxon>Hamadaea</taxon>
    </lineage>
</organism>
<dbReference type="InterPro" id="IPR054470">
    <property type="entry name" value="FIMAH_dom"/>
</dbReference>
<keyword evidence="2" id="KW-0472">Membrane</keyword>
<feature type="region of interest" description="Disordered" evidence="1">
    <location>
        <begin position="56"/>
        <end position="103"/>
    </location>
</feature>
<keyword evidence="5" id="KW-1185">Reference proteome</keyword>
<feature type="region of interest" description="Disordered" evidence="1">
    <location>
        <begin position="1"/>
        <end position="23"/>
    </location>
</feature>
<keyword evidence="2" id="KW-0812">Transmembrane</keyword>
<comment type="caution">
    <text evidence="4">The sequence shown here is derived from an EMBL/GenBank/DDBJ whole genome shotgun (WGS) entry which is preliminary data.</text>
</comment>
<evidence type="ECO:0000313" key="4">
    <source>
        <dbReference type="EMBL" id="MFC4136473.1"/>
    </source>
</evidence>
<feature type="compositionally biased region" description="Low complexity" evidence="1">
    <location>
        <begin position="79"/>
        <end position="91"/>
    </location>
</feature>
<protein>
    <submittedName>
        <fullName evidence="4">FIMAH domain-containing protein</fullName>
    </submittedName>
</protein>
<dbReference type="Pfam" id="PF22888">
    <property type="entry name" value="FIMAH"/>
    <property type="match status" value="1"/>
</dbReference>
<evidence type="ECO:0000259" key="3">
    <source>
        <dbReference type="Pfam" id="PF22888"/>
    </source>
</evidence>
<feature type="transmembrane region" description="Helical" evidence="2">
    <location>
        <begin position="29"/>
        <end position="52"/>
    </location>
</feature>
<keyword evidence="2" id="KW-1133">Transmembrane helix</keyword>
<dbReference type="EMBL" id="JBHSAY010000030">
    <property type="protein sequence ID" value="MFC4136473.1"/>
    <property type="molecule type" value="Genomic_DNA"/>
</dbReference>
<name>A0ABV8M1N6_9ACTN</name>
<gene>
    <name evidence="4" type="ORF">ACFOZ4_38190</name>
</gene>
<proteinExistence type="predicted"/>
<evidence type="ECO:0000256" key="1">
    <source>
        <dbReference type="SAM" id="MobiDB-lite"/>
    </source>
</evidence>
<reference evidence="5" key="1">
    <citation type="journal article" date="2019" name="Int. J. Syst. Evol. Microbiol.">
        <title>The Global Catalogue of Microorganisms (GCM) 10K type strain sequencing project: providing services to taxonomists for standard genome sequencing and annotation.</title>
        <authorList>
            <consortium name="The Broad Institute Genomics Platform"/>
            <consortium name="The Broad Institute Genome Sequencing Center for Infectious Disease"/>
            <person name="Wu L."/>
            <person name="Ma J."/>
        </authorList>
    </citation>
    <scope>NUCLEOTIDE SEQUENCE [LARGE SCALE GENOMIC DNA]</scope>
    <source>
        <strain evidence="5">CGMCC 4.7289</strain>
    </source>
</reference>
<dbReference type="Proteomes" id="UP001595816">
    <property type="component" value="Unassembled WGS sequence"/>
</dbReference>
<evidence type="ECO:0000313" key="5">
    <source>
        <dbReference type="Proteomes" id="UP001595816"/>
    </source>
</evidence>
<feature type="domain" description="FIMAH" evidence="3">
    <location>
        <begin position="109"/>
        <end position="185"/>
    </location>
</feature>
<evidence type="ECO:0000256" key="2">
    <source>
        <dbReference type="SAM" id="Phobius"/>
    </source>
</evidence>
<accession>A0ABV8M1N6</accession>
<sequence length="193" mass="20536">MAYDQDPPTQMLPTTQPGRHAAEGSSNRWLFGVIGGAAVLAIVLGILTGLLLSGGTPEPKQPVAGPTVAAEPTEEEVLEPTPEATEISPSPTRKPSPTPAKKTAAQLIAAARDLVASYDRADRIDGEAADTLDGDLRDLARDAASGRNRRAWSDLTDAARHLTRFHQEDQIGDREYQALNAALSEIAKVLPRN</sequence>